<dbReference type="PANTHER" id="PTHR11908">
    <property type="entry name" value="XANTHINE DEHYDROGENASE"/>
    <property type="match status" value="1"/>
</dbReference>
<dbReference type="InterPro" id="IPR000674">
    <property type="entry name" value="Ald_Oxase/Xan_DH_a/b"/>
</dbReference>
<dbReference type="KEGG" id="csu:CSUB_C0762"/>
<reference evidence="2 6" key="1">
    <citation type="journal article" date="2005" name="Environ. Microbiol.">
        <title>Genetic and functional properties of uncultivated thermophilic crenarchaeotes from a subsurface gold mine as revealed by analysis of genome fragments.</title>
        <authorList>
            <person name="Nunoura T."/>
            <person name="Hirayama H."/>
            <person name="Takami H."/>
            <person name="Oida H."/>
            <person name="Nishi S."/>
            <person name="Shimamura S."/>
            <person name="Suzuki Y."/>
            <person name="Inagaki F."/>
            <person name="Takai K."/>
            <person name="Nealson K.H."/>
            <person name="Horikoshi K."/>
        </authorList>
    </citation>
    <scope>NUCLEOTIDE SEQUENCE [LARGE SCALE GENOMIC DNA]</scope>
</reference>
<dbReference type="Pfam" id="PF20256">
    <property type="entry name" value="MoCoBD_2"/>
    <property type="match status" value="1"/>
</dbReference>
<protein>
    <submittedName>
        <fullName evidence="2">Molybdenum hydroxylase family protein, large subunit</fullName>
    </submittedName>
</protein>
<dbReference type="InterPro" id="IPR016208">
    <property type="entry name" value="Ald_Oxase/xanthine_DH-like"/>
</dbReference>
<dbReference type="EMBL" id="AP011845">
    <property type="protein sequence ID" value="BAJ47717.1"/>
    <property type="molecule type" value="Genomic_DNA"/>
</dbReference>
<feature type="domain" description="Aldehyde oxidase/xanthine dehydrogenase a/b hammerhead" evidence="1">
    <location>
        <begin position="19"/>
        <end position="131"/>
    </location>
</feature>
<name>E6N600_CALS0</name>
<gene>
    <name evidence="5" type="ORF">CSUB_C0762</name>
    <name evidence="2" type="ORF">HGMM_F13A09C02</name>
    <name evidence="4" type="ORF">HGMM_F15D08C16</name>
    <name evidence="3" type="ORF">HGMM_F39F10C01</name>
</gene>
<evidence type="ECO:0000313" key="6">
    <source>
        <dbReference type="Proteomes" id="UP000008120"/>
    </source>
</evidence>
<dbReference type="EMBL" id="BA000048">
    <property type="protein sequence ID" value="BAJ50620.1"/>
    <property type="molecule type" value="Genomic_DNA"/>
</dbReference>
<evidence type="ECO:0000313" key="4">
    <source>
        <dbReference type="EMBL" id="BAJ49425.1"/>
    </source>
</evidence>
<dbReference type="EMBL" id="AP011893">
    <property type="protein sequence ID" value="BAJ49425.1"/>
    <property type="molecule type" value="Genomic_DNA"/>
</dbReference>
<dbReference type="GO" id="GO:0005506">
    <property type="term" value="F:iron ion binding"/>
    <property type="evidence" value="ECO:0007669"/>
    <property type="project" value="InterPro"/>
</dbReference>
<organism evidence="2 6">
    <name type="scientific">Caldiarchaeum subterraneum</name>
    <dbReference type="NCBI Taxonomy" id="311458"/>
    <lineage>
        <taxon>Archaea</taxon>
        <taxon>Nitrososphaerota</taxon>
        <taxon>Candidatus Caldarchaeales</taxon>
        <taxon>Candidatus Caldarchaeaceae</taxon>
        <taxon>Candidatus Caldarchaeum</taxon>
    </lineage>
</organism>
<evidence type="ECO:0000313" key="2">
    <source>
        <dbReference type="EMBL" id="BAJ47717.1"/>
    </source>
</evidence>
<dbReference type="InterPro" id="IPR036856">
    <property type="entry name" value="Ald_Oxase/Xan_DH_a/b_sf"/>
</dbReference>
<dbReference type="SUPFAM" id="SSF54665">
    <property type="entry name" value="CO dehydrogenase molybdoprotein N-domain-like"/>
    <property type="match status" value="1"/>
</dbReference>
<dbReference type="BioCyc" id="CCAL311458:G131R-775-MONOMER"/>
<dbReference type="Pfam" id="PF02738">
    <property type="entry name" value="MoCoBD_1"/>
    <property type="match status" value="1"/>
</dbReference>
<reference evidence="2 6" key="2">
    <citation type="journal article" date="2011" name="Nucleic Acids Res.">
        <title>Insights into the evolution of Archaea and eukaryotic protein modifier systems revealed by the genome of a novel archaeal group.</title>
        <authorList>
            <person name="Nunoura T."/>
            <person name="Takaki Y."/>
            <person name="Kakuta J."/>
            <person name="Nishi S."/>
            <person name="Sugahara J."/>
            <person name="Kazama H."/>
            <person name="Chee G."/>
            <person name="Hattori M."/>
            <person name="Kanai A."/>
            <person name="Atomi H."/>
            <person name="Takai K."/>
            <person name="Takami H."/>
        </authorList>
    </citation>
    <scope>NUCLEOTIDE SEQUENCE [LARGE SCALE GENOMIC DNA]</scope>
</reference>
<dbReference type="PANTHER" id="PTHR11908:SF157">
    <property type="entry name" value="XANTHINE DEHYDROGENASE SUBUNIT D-RELATED"/>
    <property type="match status" value="1"/>
</dbReference>
<dbReference type="SUPFAM" id="SSF56003">
    <property type="entry name" value="Molybdenum cofactor-binding domain"/>
    <property type="match status" value="1"/>
</dbReference>
<dbReference type="Gene3D" id="3.30.365.10">
    <property type="entry name" value="Aldehyde oxidase/xanthine dehydrogenase, molybdopterin binding domain"/>
    <property type="match status" value="4"/>
</dbReference>
<dbReference type="InterPro" id="IPR046867">
    <property type="entry name" value="AldOxase/xan_DH_MoCoBD2"/>
</dbReference>
<dbReference type="GO" id="GO:0016491">
    <property type="term" value="F:oxidoreductase activity"/>
    <property type="evidence" value="ECO:0007669"/>
    <property type="project" value="InterPro"/>
</dbReference>
<evidence type="ECO:0000313" key="3">
    <source>
        <dbReference type="EMBL" id="BAJ47751.1"/>
    </source>
</evidence>
<dbReference type="Pfam" id="PF01315">
    <property type="entry name" value="Ald_Xan_dh_C"/>
    <property type="match status" value="1"/>
</dbReference>
<dbReference type="Gene3D" id="3.90.1170.50">
    <property type="entry name" value="Aldehyde oxidase/xanthine dehydrogenase, a/b hammerhead"/>
    <property type="match status" value="1"/>
</dbReference>
<dbReference type="Proteomes" id="UP000008120">
    <property type="component" value="Chromosome"/>
</dbReference>
<dbReference type="InterPro" id="IPR008274">
    <property type="entry name" value="AldOxase/xan_DH_MoCoBD1"/>
</dbReference>
<evidence type="ECO:0000259" key="1">
    <source>
        <dbReference type="SMART" id="SM01008"/>
    </source>
</evidence>
<sequence length="764" mass="82916">MLKYVAKDRPRRDAVYRVTGRLKYTADIQPAKTLHAALLHSPYPHAVVKQIDVSKALKTPGVAAVLTPFNVPQHRFGRTFSPVPWKVICDRKIIDRVQRFAGDIVAAVAADSPETAYDAVEKIEVDYEVLDYVDSAEKALQPDAPLVHDEIEVGGAVKKLESNIGFMDTVEIGSREDAYSRVVKTYEDSFRTQILYNAAIEPRAMIVSPRPDGTLDVYCTTQSIHGTRYWLAKALQLPMNKVVVHGMTLGGGFGAKYNLAIHEPVIAYLAQVTGRTVKFVSTRQQDFYTTARRAAYMDVRLGVSREGRIEAMEMRAVLQSGAYADHMLEAVTCTGGWFISSYAAGYRYFEGKGVYTNLPVCGAMRGFGNPQQNFALESLVDEIAEDLGMDPLEFRLKNLPRVGDIYYGQGPTVTTVIRSMALEQVARKTAEAFGWTTERRVVDGVARACGVAVGHHTSGTGGEMSEQQDRQEGAGVVLKLNEDGTLSLNTAMVEMGPGEHETLAAICAEALGTRPEDVYVEIGNTQYTPFDMGTHASRGTYVGGLAVVSAAEKLREQILTQAAEMLECSPKDLRIEDGWVMHVEDTDKRLSLSAVAMRFKTRKGFLPIAVSGLRPNAAPPSWAVIFAQVAVDLETGAVKVEKIAGGYDIGVVVNPSEAAGQAHGGIATGIGYALLEEVVVQDGKYINPSFMDYLLPSATDAAETLVFFADSTDPYGPFGAKSIGELATNPVASAIANAVSHAIGKRVKKLPLTPETVLKTVKLF</sequence>
<dbReference type="InterPro" id="IPR037165">
    <property type="entry name" value="AldOxase/xan_DH_Mopterin-bd_sf"/>
</dbReference>
<accession>E6N600</accession>
<dbReference type="AlphaFoldDB" id="E6N600"/>
<dbReference type="STRING" id="311458.CSUB_C0762"/>
<evidence type="ECO:0000313" key="5">
    <source>
        <dbReference type="EMBL" id="BAJ50620.1"/>
    </source>
</evidence>
<dbReference type="SMART" id="SM01008">
    <property type="entry name" value="Ald_Xan_dh_C"/>
    <property type="match status" value="1"/>
</dbReference>
<dbReference type="EMBL" id="AP011846">
    <property type="protein sequence ID" value="BAJ47751.1"/>
    <property type="molecule type" value="Genomic_DNA"/>
</dbReference>
<proteinExistence type="predicted"/>